<keyword evidence="3" id="KW-1185">Reference proteome</keyword>
<dbReference type="Gene3D" id="1.10.3290.10">
    <property type="entry name" value="Fido-like domain"/>
    <property type="match status" value="1"/>
</dbReference>
<dbReference type="InterPro" id="IPR036597">
    <property type="entry name" value="Fido-like_dom_sf"/>
</dbReference>
<dbReference type="Proteomes" id="UP001215097">
    <property type="component" value="Chromosome"/>
</dbReference>
<reference evidence="2 3" key="1">
    <citation type="submission" date="2021-06" db="EMBL/GenBank/DDBJ databases">
        <title>Genome-based taxonomic framework of Microbacterium strains isolated from marine environment, the description of four new species and reclassification of four preexisting species.</title>
        <authorList>
            <person name="Lee S.D."/>
            <person name="Kim S.-M."/>
            <person name="Byeon Y.-S."/>
            <person name="Yang H.L."/>
            <person name="Kim I.S."/>
        </authorList>
    </citation>
    <scope>NUCLEOTIDE SEQUENCE [LARGE SCALE GENOMIC DNA]</scope>
    <source>
        <strain evidence="2 3">KACC 14465</strain>
    </source>
</reference>
<accession>A0ABY7XUV4</accession>
<dbReference type="PANTHER" id="PTHR13504">
    <property type="entry name" value="FIDO DOMAIN-CONTAINING PROTEIN DDB_G0283145"/>
    <property type="match status" value="1"/>
</dbReference>
<feature type="domain" description="Fido" evidence="1">
    <location>
        <begin position="151"/>
        <end position="301"/>
    </location>
</feature>
<evidence type="ECO:0000313" key="2">
    <source>
        <dbReference type="EMBL" id="WDM44510.1"/>
    </source>
</evidence>
<dbReference type="Pfam" id="PF02661">
    <property type="entry name" value="Fic"/>
    <property type="match status" value="1"/>
</dbReference>
<dbReference type="PROSITE" id="PS51459">
    <property type="entry name" value="FIDO"/>
    <property type="match status" value="1"/>
</dbReference>
<sequence length="413" mass="44282">MPTHSSTMRIPVDAVSQETLRWTPRAPEMYSRAEVERQTGAYAATITAAIAEWRPQVSAEDAADIEDATRRLVAFDDHAQRRLGMGSPVLGPMAAILLRTESASSSQIEQLTTSAKQLALAEIDEGGKSNALTVIGNVRAMEAALALSTDITEGSILQMHAALLRHQAGSEQDAGQYRQEQVWIGAGSAGPRLAEFVAPRPSLIPAAMADLIRFIRRQDLSVLVQVAVAHAQFETIHPFVDGNGRTGRALAQSILRNKGLVGSTAVPISAGLLRDTGRYFAALTSFRAGDAGPIIREFAAASRIAATTGVQLVDDLVAELEESRARMQGLRADAAAWSLLPALVGQPAVNTPYLVDTLGFGEMAALRALDALAERGVLVETTGKGRNRVWQHQGILRVLDGYAAQIRRMTPRK</sequence>
<dbReference type="RefSeq" id="WP_282214652.1">
    <property type="nucleotide sequence ID" value="NZ_CP078075.1"/>
</dbReference>
<dbReference type="InterPro" id="IPR003812">
    <property type="entry name" value="Fido"/>
</dbReference>
<evidence type="ECO:0000259" key="1">
    <source>
        <dbReference type="PROSITE" id="PS51459"/>
    </source>
</evidence>
<proteinExistence type="predicted"/>
<dbReference type="SUPFAM" id="SSF140931">
    <property type="entry name" value="Fic-like"/>
    <property type="match status" value="1"/>
</dbReference>
<gene>
    <name evidence="2" type="ORF">KV395_15195</name>
</gene>
<name>A0ABY7XUV4_MICLT</name>
<dbReference type="EMBL" id="CP078075">
    <property type="protein sequence ID" value="WDM44510.1"/>
    <property type="molecule type" value="Genomic_DNA"/>
</dbReference>
<dbReference type="PANTHER" id="PTHR13504:SF38">
    <property type="entry name" value="FIDO DOMAIN-CONTAINING PROTEIN"/>
    <property type="match status" value="1"/>
</dbReference>
<protein>
    <submittedName>
        <fullName evidence="2">Fic family protein</fullName>
    </submittedName>
</protein>
<evidence type="ECO:0000313" key="3">
    <source>
        <dbReference type="Proteomes" id="UP001215097"/>
    </source>
</evidence>
<organism evidence="2 3">
    <name type="scientific">Microbacterium luteolum</name>
    <name type="common">Aureobacterium luteolum</name>
    <dbReference type="NCBI Taxonomy" id="69367"/>
    <lineage>
        <taxon>Bacteria</taxon>
        <taxon>Bacillati</taxon>
        <taxon>Actinomycetota</taxon>
        <taxon>Actinomycetes</taxon>
        <taxon>Micrococcales</taxon>
        <taxon>Microbacteriaceae</taxon>
        <taxon>Microbacterium</taxon>
    </lineage>
</organism>
<dbReference type="InterPro" id="IPR040198">
    <property type="entry name" value="Fido_containing"/>
</dbReference>